<gene>
    <name evidence="3" type="ORF">GQX73_g6378</name>
</gene>
<evidence type="ECO:0000313" key="4">
    <source>
        <dbReference type="Proteomes" id="UP000481858"/>
    </source>
</evidence>
<comment type="caution">
    <text evidence="3">The sequence shown here is derived from an EMBL/GenBank/DDBJ whole genome shotgun (WGS) entry which is preliminary data.</text>
</comment>
<reference evidence="3 4" key="1">
    <citation type="submission" date="2019-12" db="EMBL/GenBank/DDBJ databases">
        <title>Draft genome sequence of the ascomycete Xylaria multiplex DSM 110363.</title>
        <authorList>
            <person name="Buettner E."/>
            <person name="Kellner H."/>
        </authorList>
    </citation>
    <scope>NUCLEOTIDE SEQUENCE [LARGE SCALE GENOMIC DNA]</scope>
    <source>
        <strain evidence="3 4">DSM 110363</strain>
    </source>
</reference>
<protein>
    <recommendedName>
        <fullName evidence="2">SET domain-containing protein</fullName>
    </recommendedName>
</protein>
<dbReference type="Proteomes" id="UP000481858">
    <property type="component" value="Unassembled WGS sequence"/>
</dbReference>
<name>A0A7C8MRX0_9PEZI</name>
<dbReference type="Pfam" id="PF00856">
    <property type="entry name" value="SET"/>
    <property type="match status" value="1"/>
</dbReference>
<dbReference type="InParanoid" id="A0A7C8MRX0"/>
<proteinExistence type="predicted"/>
<evidence type="ECO:0000313" key="3">
    <source>
        <dbReference type="EMBL" id="KAF2967213.1"/>
    </source>
</evidence>
<sequence>MRATSCCSFLIATLPMGHALQPYISQNTCSLVDIQDVEGYRDDNSIDDKRSNVWSTSSDCFDEYCVYTNNAFLGEGISLITTASNYLRVSEIQTREAVSRSSYDKARIIEIPGKGKGLVANRTIRKGEAIMAARPALLVHRDAFSELPLEDIFHLMDVAVNNLPKPRKESYLAQAGTMGGHKITDILFTNSFQVAVGGHDGFHYGNFPEVSLLNHDCRPNLAFFIDRNLTHYTHAVRDIEPGEELTISYIDPLQVRSVRQERTRNTLGFSCACSHCTLSENDADASDARLLTMSRIESELADFSSQASSPALIEEYLSLYRREGLEHNLAGAYTLAALNYNLFGKADMAKKYAQLSVEAGLLESGPDAADVREMKTLADYPESHWSWNKKPYRIYN</sequence>
<keyword evidence="1" id="KW-0732">Signal</keyword>
<accession>A0A7C8MRX0</accession>
<dbReference type="PROSITE" id="PS50280">
    <property type="entry name" value="SET"/>
    <property type="match status" value="1"/>
</dbReference>
<evidence type="ECO:0000259" key="2">
    <source>
        <dbReference type="PROSITE" id="PS50280"/>
    </source>
</evidence>
<dbReference type="Gene3D" id="2.170.270.10">
    <property type="entry name" value="SET domain"/>
    <property type="match status" value="1"/>
</dbReference>
<keyword evidence="4" id="KW-1185">Reference proteome</keyword>
<feature type="signal peptide" evidence="1">
    <location>
        <begin position="1"/>
        <end position="19"/>
    </location>
</feature>
<dbReference type="SUPFAM" id="SSF82199">
    <property type="entry name" value="SET domain"/>
    <property type="match status" value="1"/>
</dbReference>
<dbReference type="EMBL" id="WUBL01000072">
    <property type="protein sequence ID" value="KAF2967213.1"/>
    <property type="molecule type" value="Genomic_DNA"/>
</dbReference>
<dbReference type="SMART" id="SM00317">
    <property type="entry name" value="SET"/>
    <property type="match status" value="1"/>
</dbReference>
<feature type="chain" id="PRO_5028936547" description="SET domain-containing protein" evidence="1">
    <location>
        <begin position="20"/>
        <end position="396"/>
    </location>
</feature>
<dbReference type="InterPro" id="IPR046341">
    <property type="entry name" value="SET_dom_sf"/>
</dbReference>
<dbReference type="AlphaFoldDB" id="A0A7C8MRX0"/>
<dbReference type="CDD" id="cd20071">
    <property type="entry name" value="SET_SMYD"/>
    <property type="match status" value="1"/>
</dbReference>
<feature type="domain" description="SET" evidence="2">
    <location>
        <begin position="104"/>
        <end position="250"/>
    </location>
</feature>
<dbReference type="InterPro" id="IPR001214">
    <property type="entry name" value="SET_dom"/>
</dbReference>
<dbReference type="PANTHER" id="PTHR47332">
    <property type="entry name" value="SET DOMAIN-CONTAINING PROTEIN 5"/>
    <property type="match status" value="1"/>
</dbReference>
<evidence type="ECO:0000256" key="1">
    <source>
        <dbReference type="SAM" id="SignalP"/>
    </source>
</evidence>
<dbReference type="OrthoDB" id="1028014at2759"/>
<dbReference type="InterPro" id="IPR053185">
    <property type="entry name" value="SET_domain_protein"/>
</dbReference>
<dbReference type="PANTHER" id="PTHR47332:SF6">
    <property type="entry name" value="SET DOMAIN-CONTAINING PROTEIN"/>
    <property type="match status" value="1"/>
</dbReference>
<organism evidence="3 4">
    <name type="scientific">Xylaria multiplex</name>
    <dbReference type="NCBI Taxonomy" id="323545"/>
    <lineage>
        <taxon>Eukaryota</taxon>
        <taxon>Fungi</taxon>
        <taxon>Dikarya</taxon>
        <taxon>Ascomycota</taxon>
        <taxon>Pezizomycotina</taxon>
        <taxon>Sordariomycetes</taxon>
        <taxon>Xylariomycetidae</taxon>
        <taxon>Xylariales</taxon>
        <taxon>Xylariaceae</taxon>
        <taxon>Xylaria</taxon>
    </lineage>
</organism>